<dbReference type="PIRSF" id="PIRSF006351">
    <property type="entry name" value="PTS_EIIC-Cellobiose"/>
    <property type="match status" value="1"/>
</dbReference>
<dbReference type="NCBIfam" id="TIGR00410">
    <property type="entry name" value="lacE"/>
    <property type="match status" value="1"/>
</dbReference>
<dbReference type="InterPro" id="IPR051088">
    <property type="entry name" value="PTS_Sugar-EIIC/EIIB"/>
</dbReference>
<comment type="caution">
    <text evidence="11">The sequence shown here is derived from an EMBL/GenBank/DDBJ whole genome shotgun (WGS) entry which is preliminary data.</text>
</comment>
<dbReference type="InterPro" id="IPR003352">
    <property type="entry name" value="PTS_EIIC"/>
</dbReference>
<evidence type="ECO:0000256" key="1">
    <source>
        <dbReference type="ARBA" id="ARBA00004651"/>
    </source>
</evidence>
<evidence type="ECO:0000259" key="10">
    <source>
        <dbReference type="PROSITE" id="PS51105"/>
    </source>
</evidence>
<feature type="transmembrane region" description="Helical" evidence="9">
    <location>
        <begin position="113"/>
        <end position="130"/>
    </location>
</feature>
<keyword evidence="6 9" id="KW-1133">Transmembrane helix</keyword>
<dbReference type="PANTHER" id="PTHR33989">
    <property type="match status" value="1"/>
</dbReference>
<protein>
    <recommendedName>
        <fullName evidence="8">Permease IIC component</fullName>
    </recommendedName>
</protein>
<comment type="function">
    <text evidence="8">The phosphoenolpyruvate-dependent sugar phosphotransferase system (PTS), a major carbohydrate active -transport system, catalyzes the phosphorylation of incoming sugar substrates concomitant with their translocation across the cell membrane.</text>
</comment>
<feature type="transmembrane region" description="Helical" evidence="9">
    <location>
        <begin position="351"/>
        <end position="371"/>
    </location>
</feature>
<evidence type="ECO:0000256" key="5">
    <source>
        <dbReference type="ARBA" id="ARBA00022692"/>
    </source>
</evidence>
<evidence type="ECO:0000256" key="8">
    <source>
        <dbReference type="PIRNR" id="PIRNR006351"/>
    </source>
</evidence>
<dbReference type="RefSeq" id="WP_170271230.1">
    <property type="nucleotide sequence ID" value="NZ_JABEQB010000026.1"/>
</dbReference>
<dbReference type="InterPro" id="IPR004501">
    <property type="entry name" value="PTS_EIIC_3"/>
</dbReference>
<evidence type="ECO:0000256" key="6">
    <source>
        <dbReference type="ARBA" id="ARBA00022989"/>
    </source>
</evidence>
<dbReference type="PANTHER" id="PTHR33989:SF11">
    <property type="entry name" value="LICHENAN PERMEASE IIC COMPONENT"/>
    <property type="match status" value="1"/>
</dbReference>
<evidence type="ECO:0000256" key="9">
    <source>
        <dbReference type="SAM" id="Phobius"/>
    </source>
</evidence>
<dbReference type="AlphaFoldDB" id="A0A7Y2PN58"/>
<sequence>MSDRISNNPFMKWMEESLMPVLARIAQNVYLQSIRDAFSSFALPVILTGALFLIIANPPEGINWAPIHAWAKAVKPIAAQIMIPFQLTFGIMAMMVAFGTAYSLAARWDLDETMTGIIALLAFFITSFPATDVTKVTFGDVLNYLGGQGLFVAIIIGILSAIVVRFFNRKGLVIKMPEGVPPYVVRSFLALIPMFVMVVSSWLVEWFVWSRFHITLPQLVLDLFKPLVTASNTYPAALAEIILMMLLWSLGIHGMNVVSSIAYPFWMTQLAANAEAASRGLPLPGIVTEPFFHVFTHLGGSGTTWPLTIMFLLSASMQLRTIGRAELIPAIFNINEPIIFGAPIVLNPILIIPFILAPAAVVTINYFAFALNLVPRPLIQLPFTVPVFISGFISSGGHWQGALLQLVDLIVAAIIYYPFFRMYEAQLLKNEREVEK</sequence>
<keyword evidence="3 8" id="KW-1003">Cell membrane</keyword>
<keyword evidence="5 9" id="KW-0812">Transmembrane</keyword>
<evidence type="ECO:0000256" key="7">
    <source>
        <dbReference type="ARBA" id="ARBA00023136"/>
    </source>
</evidence>
<keyword evidence="2 8" id="KW-0813">Transport</keyword>
<evidence type="ECO:0000313" key="11">
    <source>
        <dbReference type="EMBL" id="NNG67376.1"/>
    </source>
</evidence>
<keyword evidence="7 8" id="KW-0472">Membrane</keyword>
<dbReference type="InterPro" id="IPR004796">
    <property type="entry name" value="PTS_IIC_cello"/>
</dbReference>
<keyword evidence="4 8" id="KW-0762">Sugar transport</keyword>
<evidence type="ECO:0000313" key="12">
    <source>
        <dbReference type="Proteomes" id="UP000529861"/>
    </source>
</evidence>
<dbReference type="GO" id="GO:0005886">
    <property type="term" value="C:plasma membrane"/>
    <property type="evidence" value="ECO:0007669"/>
    <property type="project" value="UniProtKB-SubCell"/>
</dbReference>
<feature type="transmembrane region" description="Helical" evidence="9">
    <location>
        <begin position="150"/>
        <end position="167"/>
    </location>
</feature>
<dbReference type="Pfam" id="PF02378">
    <property type="entry name" value="PTS_EIIC"/>
    <property type="match status" value="1"/>
</dbReference>
<dbReference type="GO" id="GO:1901264">
    <property type="term" value="P:carbohydrate derivative transport"/>
    <property type="evidence" value="ECO:0007669"/>
    <property type="project" value="TreeGrafter"/>
</dbReference>
<feature type="transmembrane region" description="Helical" evidence="9">
    <location>
        <begin position="37"/>
        <end position="57"/>
    </location>
</feature>
<dbReference type="GO" id="GO:0008982">
    <property type="term" value="F:protein-N(PI)-phosphohistidine-sugar phosphotransferase activity"/>
    <property type="evidence" value="ECO:0007669"/>
    <property type="project" value="UniProtKB-UniRule"/>
</dbReference>
<name>A0A7Y2PN58_9THEO</name>
<accession>A0A7Y2PN58</accession>
<comment type="subcellular location">
    <subcellularLocation>
        <location evidence="1">Cell membrane</location>
        <topology evidence="1">Multi-pass membrane protein</topology>
    </subcellularLocation>
</comment>
<proteinExistence type="predicted"/>
<dbReference type="Proteomes" id="UP000529861">
    <property type="component" value="Unassembled WGS sequence"/>
</dbReference>
<reference evidence="11 12" key="1">
    <citation type="submission" date="2020-04" db="EMBL/GenBank/DDBJ databases">
        <title>Draft genome sequence of Caldanaerobacter sunterraneus. strain 1523vc isolated from Griffin hot spring, Kamchatka, Russia.</title>
        <authorList>
            <person name="Toshchakov S.V."/>
            <person name="Podosokorskaya O.A."/>
            <person name="Kublanov I.V."/>
            <person name="Korzhenkov A."/>
            <person name="Patrushev M.V."/>
        </authorList>
    </citation>
    <scope>NUCLEOTIDE SEQUENCE [LARGE SCALE GENOMIC DNA]</scope>
    <source>
        <strain evidence="11 12">1523vc</strain>
    </source>
</reference>
<feature type="transmembrane region" description="Helical" evidence="9">
    <location>
        <begin position="77"/>
        <end position="101"/>
    </location>
</feature>
<gene>
    <name evidence="11" type="ORF">HKI81_09110</name>
</gene>
<dbReference type="PROSITE" id="PS51105">
    <property type="entry name" value="PTS_EIIC_TYPE_3"/>
    <property type="match status" value="1"/>
</dbReference>
<evidence type="ECO:0000256" key="4">
    <source>
        <dbReference type="ARBA" id="ARBA00022597"/>
    </source>
</evidence>
<feature type="domain" description="PTS EIIC type-3" evidence="10">
    <location>
        <begin position="14"/>
        <end position="419"/>
    </location>
</feature>
<evidence type="ECO:0000256" key="2">
    <source>
        <dbReference type="ARBA" id="ARBA00022448"/>
    </source>
</evidence>
<feature type="transmembrane region" description="Helical" evidence="9">
    <location>
        <begin position="402"/>
        <end position="420"/>
    </location>
</feature>
<dbReference type="GO" id="GO:0009401">
    <property type="term" value="P:phosphoenolpyruvate-dependent sugar phosphotransferase system"/>
    <property type="evidence" value="ECO:0007669"/>
    <property type="project" value="InterPro"/>
</dbReference>
<feature type="transmembrane region" description="Helical" evidence="9">
    <location>
        <begin position="188"/>
        <end position="209"/>
    </location>
</feature>
<organism evidence="11 12">
    <name type="scientific">Caldanaerobacter subterraneus</name>
    <dbReference type="NCBI Taxonomy" id="911092"/>
    <lineage>
        <taxon>Bacteria</taxon>
        <taxon>Bacillati</taxon>
        <taxon>Bacillota</taxon>
        <taxon>Clostridia</taxon>
        <taxon>Thermoanaerobacterales</taxon>
        <taxon>Thermoanaerobacteraceae</taxon>
        <taxon>Caldanaerobacter</taxon>
    </lineage>
</organism>
<evidence type="ECO:0000256" key="3">
    <source>
        <dbReference type="ARBA" id="ARBA00022475"/>
    </source>
</evidence>
<dbReference type="EMBL" id="JABEQB010000026">
    <property type="protein sequence ID" value="NNG67376.1"/>
    <property type="molecule type" value="Genomic_DNA"/>
</dbReference>